<dbReference type="AlphaFoldDB" id="A0A917G1E0"/>
<organism evidence="2 3">
    <name type="scientific">Paenibacillus abyssi</name>
    <dbReference type="NCBI Taxonomy" id="1340531"/>
    <lineage>
        <taxon>Bacteria</taxon>
        <taxon>Bacillati</taxon>
        <taxon>Bacillota</taxon>
        <taxon>Bacilli</taxon>
        <taxon>Bacillales</taxon>
        <taxon>Paenibacillaceae</taxon>
        <taxon>Paenibacillus</taxon>
    </lineage>
</organism>
<reference evidence="2" key="1">
    <citation type="journal article" date="2014" name="Int. J. Syst. Evol. Microbiol.">
        <title>Complete genome sequence of Corynebacterium casei LMG S-19264T (=DSM 44701T), isolated from a smear-ripened cheese.</title>
        <authorList>
            <consortium name="US DOE Joint Genome Institute (JGI-PGF)"/>
            <person name="Walter F."/>
            <person name="Albersmeier A."/>
            <person name="Kalinowski J."/>
            <person name="Ruckert C."/>
        </authorList>
    </citation>
    <scope>NUCLEOTIDE SEQUENCE</scope>
    <source>
        <strain evidence="2">CGMCC 1.12987</strain>
    </source>
</reference>
<accession>A0A917G1E0</accession>
<keyword evidence="3" id="KW-1185">Reference proteome</keyword>
<name>A0A917G1E0_9BACL</name>
<evidence type="ECO:0000313" key="3">
    <source>
        <dbReference type="Proteomes" id="UP000644756"/>
    </source>
</evidence>
<protein>
    <submittedName>
        <fullName evidence="2">Uncharacterized protein</fullName>
    </submittedName>
</protein>
<dbReference type="Proteomes" id="UP000644756">
    <property type="component" value="Unassembled WGS sequence"/>
</dbReference>
<proteinExistence type="predicted"/>
<feature type="compositionally biased region" description="Basic and acidic residues" evidence="1">
    <location>
        <begin position="75"/>
        <end position="85"/>
    </location>
</feature>
<reference evidence="2" key="2">
    <citation type="submission" date="2020-09" db="EMBL/GenBank/DDBJ databases">
        <authorList>
            <person name="Sun Q."/>
            <person name="Zhou Y."/>
        </authorList>
    </citation>
    <scope>NUCLEOTIDE SEQUENCE</scope>
    <source>
        <strain evidence="2">CGMCC 1.12987</strain>
    </source>
</reference>
<dbReference type="EMBL" id="BMGR01000014">
    <property type="protein sequence ID" value="GGG18003.1"/>
    <property type="molecule type" value="Genomic_DNA"/>
</dbReference>
<gene>
    <name evidence="2" type="ORF">GCM10010916_38470</name>
</gene>
<sequence length="382" mass="45420">MELRKINNSDGNRYLNTDTQLIRFVINRLGNYWTSDSVVISKEVIAPLSEVFASDRELLTNDILDIYDQDQIKKKQREKERESSAEKVGATNNDEDEENDWEYLPGRFKIDMVEMKAAAKKDVLELIRETRSVTERMSARERTEFYQLCDKYGYKADNFPSIFNLCLEDIELINTPRQLWQLWIYDKYIHNRVGRTFISEDVFKTYSDRIGRGEFRRGIKKEYRHYSYVIYAYLDILESIGLVDRKWWRGSKKCLYTVLGDCFPLYNNPVDNAMLAIALETQRLVIPEFKEKVTEFIHESKQLNRERQEEMQQQKEKTQSMKQVIEGIFGVIEPDINLVSKWEYDFIVEMNTRIHKNWILTDKQIETISKINLKVNRSGAKR</sequence>
<evidence type="ECO:0000313" key="2">
    <source>
        <dbReference type="EMBL" id="GGG18003.1"/>
    </source>
</evidence>
<feature type="region of interest" description="Disordered" evidence="1">
    <location>
        <begin position="75"/>
        <end position="98"/>
    </location>
</feature>
<evidence type="ECO:0000256" key="1">
    <source>
        <dbReference type="SAM" id="MobiDB-lite"/>
    </source>
</evidence>
<comment type="caution">
    <text evidence="2">The sequence shown here is derived from an EMBL/GenBank/DDBJ whole genome shotgun (WGS) entry which is preliminary data.</text>
</comment>